<dbReference type="Gramene" id="PNW72344">
    <property type="protein sequence ID" value="PNW72344"/>
    <property type="gene ID" value="CHLRE_16g672050v5"/>
</dbReference>
<organism evidence="2 3">
    <name type="scientific">Chlamydomonas reinhardtii</name>
    <name type="common">Chlamydomonas smithii</name>
    <dbReference type="NCBI Taxonomy" id="3055"/>
    <lineage>
        <taxon>Eukaryota</taxon>
        <taxon>Viridiplantae</taxon>
        <taxon>Chlorophyta</taxon>
        <taxon>core chlorophytes</taxon>
        <taxon>Chlorophyceae</taxon>
        <taxon>CS clade</taxon>
        <taxon>Chlamydomonadales</taxon>
        <taxon>Chlamydomonadaceae</taxon>
        <taxon>Chlamydomonas</taxon>
    </lineage>
</organism>
<dbReference type="RefSeq" id="XP_001695801.1">
    <property type="nucleotide sequence ID" value="XM_001695749.2"/>
</dbReference>
<dbReference type="PANTHER" id="PTHR14097">
    <property type="entry name" value="OXIDOREDUCTASE HTATIP2"/>
    <property type="match status" value="1"/>
</dbReference>
<evidence type="ECO:0000313" key="2">
    <source>
        <dbReference type="EMBL" id="PNW72344.1"/>
    </source>
</evidence>
<dbReference type="GO" id="GO:0005737">
    <property type="term" value="C:cytoplasm"/>
    <property type="evidence" value="ECO:0000318"/>
    <property type="project" value="GO_Central"/>
</dbReference>
<dbReference type="STRING" id="3055.A8J3E5"/>
<gene>
    <name evidence="2" type="ORF">CHLRE_16g672050v5</name>
</gene>
<dbReference type="Gramene" id="PNW72343">
    <property type="protein sequence ID" value="PNW72343"/>
    <property type="gene ID" value="CHLRE_16g672050v5"/>
</dbReference>
<reference evidence="2" key="2">
    <citation type="submission" date="2017-07" db="EMBL/GenBank/DDBJ databases">
        <title>WGS assembly of Chlamydomonas reinhardtii.</title>
        <authorList>
            <consortium name="Chlamydomonas Annotation Team"/>
            <consortium name="JGI Annotation Team"/>
            <person name="Merchant S.S."/>
            <person name="Prochnik S.E."/>
            <person name="Vallon O."/>
            <person name="Harris E.H."/>
            <person name="Karpowicz S.J."/>
            <person name="Witman G.B."/>
            <person name="Terry A."/>
            <person name="Salamov A."/>
            <person name="Fritz-Laylin L.K."/>
            <person name="Marechal-Drouard L."/>
            <person name="Marshall W.F."/>
            <person name="Qu L.H."/>
            <person name="Nelson D.R."/>
            <person name="Sanderfoot A.A."/>
            <person name="Spalding M.H."/>
            <person name="Kapitonov V.V."/>
            <person name="Ren Q."/>
            <person name="Ferris P."/>
            <person name="Lindquist E."/>
            <person name="Shapiro H."/>
            <person name="Lucas S.M."/>
            <person name="Grimwood J."/>
            <person name="Schmutz J."/>
            <person name="Grigoriev I.V."/>
            <person name="Rokhsar D.S."/>
        </authorList>
    </citation>
    <scope>NUCLEOTIDE SEQUENCE</scope>
    <source>
        <strain evidence="2">CC-503 cw92 mt+</strain>
    </source>
</reference>
<name>A8J3E5_CHLRE</name>
<dbReference type="OrthoDB" id="430436at2759"/>
<dbReference type="GeneID" id="5721396"/>
<evidence type="ECO:0000259" key="1">
    <source>
        <dbReference type="Pfam" id="PF13460"/>
    </source>
</evidence>
<proteinExistence type="predicted"/>
<dbReference type="Gene3D" id="3.40.50.720">
    <property type="entry name" value="NAD(P)-binding Rossmann-like Domain"/>
    <property type="match status" value="1"/>
</dbReference>
<protein>
    <recommendedName>
        <fullName evidence="1">NAD(P)-binding domain-containing protein</fullName>
    </recommendedName>
</protein>
<dbReference type="HOGENOM" id="CLU_071330_4_0_1"/>
<dbReference type="Proteomes" id="UP000006906">
    <property type="component" value="Chromosome 16"/>
</dbReference>
<keyword evidence="3" id="KW-1185">Reference proteome</keyword>
<dbReference type="Pfam" id="PF13460">
    <property type="entry name" value="NAD_binding_10"/>
    <property type="match status" value="1"/>
</dbReference>
<dbReference type="OMA" id="DWPQLTI"/>
<dbReference type="RefSeq" id="XP_042916168.1">
    <property type="nucleotide sequence ID" value="XM_043071183.1"/>
</dbReference>
<dbReference type="InterPro" id="IPR036291">
    <property type="entry name" value="NAD(P)-bd_dom_sf"/>
</dbReference>
<dbReference type="PANTHER" id="PTHR14097:SF7">
    <property type="entry name" value="OXIDOREDUCTASE HTATIP2"/>
    <property type="match status" value="1"/>
</dbReference>
<evidence type="ECO:0000313" key="3">
    <source>
        <dbReference type="Proteomes" id="UP000006906"/>
    </source>
</evidence>
<feature type="domain" description="NAD(P)-binding" evidence="1">
    <location>
        <begin position="7"/>
        <end position="168"/>
    </location>
</feature>
<dbReference type="EMBL" id="CM008977">
    <property type="protein sequence ID" value="PNW72344.1"/>
    <property type="molecule type" value="Genomic_DNA"/>
</dbReference>
<dbReference type="AlphaFoldDB" id="A8J3E5"/>
<reference evidence="2 3" key="1">
    <citation type="journal article" date="2007" name="Science">
        <title>The Chlamydomonas genome reveals the evolution of key animal and plant functions.</title>
        <authorList>
            <person name="Merchant S.S."/>
            <person name="Prochnik S.E."/>
            <person name="Vallon O."/>
            <person name="Harris E.H."/>
            <person name="Karpowicz S.J."/>
            <person name="Witman G.B."/>
            <person name="Terry A."/>
            <person name="Salamov A."/>
            <person name="Fritz-Laylin L.K."/>
            <person name="Marechal-Drouard L."/>
            <person name="Marshall W.F."/>
            <person name="Qu L.H."/>
            <person name="Nelson D.R."/>
            <person name="Sanderfoot A.A."/>
            <person name="Spalding M.H."/>
            <person name="Kapitonov V.V."/>
            <person name="Ren Q."/>
            <person name="Ferris P."/>
            <person name="Lindquist E."/>
            <person name="Shapiro H."/>
            <person name="Lucas S.M."/>
            <person name="Grimwood J."/>
            <person name="Schmutz J."/>
            <person name="Cardol P."/>
            <person name="Cerutti H."/>
            <person name="Chanfreau G."/>
            <person name="Chen C.L."/>
            <person name="Cognat V."/>
            <person name="Croft M.T."/>
            <person name="Dent R."/>
            <person name="Dutcher S."/>
            <person name="Fernandez E."/>
            <person name="Fukuzawa H."/>
            <person name="Gonzalez-Ballester D."/>
            <person name="Gonzalez-Halphen D."/>
            <person name="Hallmann A."/>
            <person name="Hanikenne M."/>
            <person name="Hippler M."/>
            <person name="Inwood W."/>
            <person name="Jabbari K."/>
            <person name="Kalanon M."/>
            <person name="Kuras R."/>
            <person name="Lefebvre P.A."/>
            <person name="Lemaire S.D."/>
            <person name="Lobanov A.V."/>
            <person name="Lohr M."/>
            <person name="Manuell A."/>
            <person name="Meier I."/>
            <person name="Mets L."/>
            <person name="Mittag M."/>
            <person name="Mittelmeier T."/>
            <person name="Moroney J.V."/>
            <person name="Moseley J."/>
            <person name="Napoli C."/>
            <person name="Nedelcu A.M."/>
            <person name="Niyogi K."/>
            <person name="Novoselov S.V."/>
            <person name="Paulsen I.T."/>
            <person name="Pazour G."/>
            <person name="Purton S."/>
            <person name="Ral J.P."/>
            <person name="Riano-Pachon D.M."/>
            <person name="Riekhof W."/>
            <person name="Rymarquis L."/>
            <person name="Schroda M."/>
            <person name="Stern D."/>
            <person name="Umen J."/>
            <person name="Willows R."/>
            <person name="Wilson N."/>
            <person name="Zimmer S.L."/>
            <person name="Allmer J."/>
            <person name="Balk J."/>
            <person name="Bisova K."/>
            <person name="Chen C.J."/>
            <person name="Elias M."/>
            <person name="Gendler K."/>
            <person name="Hauser C."/>
            <person name="Lamb M.R."/>
            <person name="Ledford H."/>
            <person name="Long J.C."/>
            <person name="Minagawa J."/>
            <person name="Page M.D."/>
            <person name="Pan J."/>
            <person name="Pootakham W."/>
            <person name="Roje S."/>
            <person name="Rose A."/>
            <person name="Stahlberg E."/>
            <person name="Terauchi A.M."/>
            <person name="Yang P."/>
            <person name="Ball S."/>
            <person name="Bowler C."/>
            <person name="Dieckmann C.L."/>
            <person name="Gladyshev V.N."/>
            <person name="Green P."/>
            <person name="Jorgensen R."/>
            <person name="Mayfield S."/>
            <person name="Mueller-Roeber B."/>
            <person name="Rajamani S."/>
            <person name="Sayre R.T."/>
            <person name="Brokstein P."/>
            <person name="Dubchak I."/>
            <person name="Goodstein D."/>
            <person name="Hornick L."/>
            <person name="Huang Y.W."/>
            <person name="Jhaveri J."/>
            <person name="Luo Y."/>
            <person name="Martinez D."/>
            <person name="Ngau W.C."/>
            <person name="Otillar B."/>
            <person name="Poliakov A."/>
            <person name="Porter A."/>
            <person name="Szajkowski L."/>
            <person name="Werner G."/>
            <person name="Zhou K."/>
            <person name="Grigoriev I.V."/>
            <person name="Rokhsar D.S."/>
            <person name="Grossman A.R."/>
        </authorList>
    </citation>
    <scope>NUCLEOTIDE SEQUENCE [LARGE SCALE GENOMIC DNA]</scope>
    <source>
        <strain evidence="3">CC-503</strain>
        <strain evidence="2">CC-503 cw92 mt+</strain>
    </source>
</reference>
<dbReference type="SUPFAM" id="SSF51735">
    <property type="entry name" value="NAD(P)-binding Rossmann-fold domains"/>
    <property type="match status" value="1"/>
</dbReference>
<dbReference type="KEGG" id="cre:CHLRE_16g672050v5"/>
<dbReference type="eggNOG" id="KOG4039">
    <property type="taxonomic scope" value="Eukaryota"/>
</dbReference>
<dbReference type="EMBL" id="CM008977">
    <property type="protein sequence ID" value="PNW72343.1"/>
    <property type="molecule type" value="Genomic_DNA"/>
</dbReference>
<dbReference type="InterPro" id="IPR016040">
    <property type="entry name" value="NAD(P)-bd_dom"/>
</dbReference>
<sequence>MKAVVVGATGATGEKLVRQLVNVSAFKEVVAVGRRVLENVEPGTAKLDLRAIDMDKLETEARPAFEHADCVFCCLGTTRKVAGSAAAFKKVDFDYVAATARLAKSCGVRHFSLVSATGANAKVPANDWGIFHALLYTKTKGLAEQAVLGEGFPRTSIFRPGMLERGAKARAGEKMFAWLSSLDVQDLARLMILDVLRDPATAKPVMFFEMGELQRAKKLANTPPTADKAY</sequence>
<accession>A8J3E5</accession>
<dbReference type="PaxDb" id="3055-EDP01138"/>